<reference evidence="9 10" key="1">
    <citation type="journal article" date="2024" name="Nat. Commun.">
        <title>Phylogenomics reveals the evolutionary origins of lichenization in chlorophyte algae.</title>
        <authorList>
            <person name="Puginier C."/>
            <person name="Libourel C."/>
            <person name="Otte J."/>
            <person name="Skaloud P."/>
            <person name="Haon M."/>
            <person name="Grisel S."/>
            <person name="Petersen M."/>
            <person name="Berrin J.G."/>
            <person name="Delaux P.M."/>
            <person name="Dal Grande F."/>
            <person name="Keller J."/>
        </authorList>
    </citation>
    <scope>NUCLEOTIDE SEQUENCE [LARGE SCALE GENOMIC DNA]</scope>
    <source>
        <strain evidence="9 10">SAG 245.80</strain>
    </source>
</reference>
<dbReference type="Pfam" id="PF14629">
    <property type="entry name" value="ORC4_C"/>
    <property type="match status" value="1"/>
</dbReference>
<evidence type="ECO:0000256" key="1">
    <source>
        <dbReference type="ARBA" id="ARBA00004123"/>
    </source>
</evidence>
<comment type="subcellular location">
    <subcellularLocation>
        <location evidence="1">Nucleus</location>
    </subcellularLocation>
</comment>
<evidence type="ECO:0000256" key="5">
    <source>
        <dbReference type="ARBA" id="ARBA00023125"/>
    </source>
</evidence>
<dbReference type="Proteomes" id="UP001445335">
    <property type="component" value="Unassembled WGS sequence"/>
</dbReference>
<comment type="caution">
    <text evidence="9">The sequence shown here is derived from an EMBL/GenBank/DDBJ whole genome shotgun (WGS) entry which is preliminary data.</text>
</comment>
<protein>
    <recommendedName>
        <fullName evidence="3">Origin recognition complex subunit 4</fullName>
    </recommendedName>
</protein>
<accession>A0AAW1RAC0</accession>
<dbReference type="InterPro" id="IPR027417">
    <property type="entry name" value="P-loop_NTPase"/>
</dbReference>
<keyword evidence="4" id="KW-0235">DNA replication</keyword>
<dbReference type="InterPro" id="IPR032705">
    <property type="entry name" value="ORC4_C"/>
</dbReference>
<dbReference type="InterPro" id="IPR041664">
    <property type="entry name" value="AAA_16"/>
</dbReference>
<dbReference type="EMBL" id="JALJOU010000050">
    <property type="protein sequence ID" value="KAK9830634.1"/>
    <property type="molecule type" value="Genomic_DNA"/>
</dbReference>
<evidence type="ECO:0000256" key="3">
    <source>
        <dbReference type="ARBA" id="ARBA00019083"/>
    </source>
</evidence>
<sequence>MPIDWLKRRTALTGEATARNRPDDSESGEEIGSICVSGSSADEVTAFTDSTNAQSKRALAKASPAKRVSKAALPPVRGAPAAGAEAGAEAGGAANACVLASFAALSAEERAAGVRAAARFISRRLTDPAGGGPEEGGGMRLRGELGAHATALGRRLADVAARPGVNTSVLLVGPRGVGKTLVVERVLTQLAAEVNRDPGCPVLGVVRVNGGVHAEERAAFREIARQLCMTFSLQYQRSASLEDNMGFLADMFLDLRRGHKAVVFVLDEFDGFARRPKQTLLYNLLDALHRSDMQSAVLCLSVRHDVMHMMEKRVLSRFSFRKALVLSLAAELRTPARPAPAPAGRAWGPPGGAFAVGWNAALRRALAEPALLAALQALHDQGLAEPRDLAQVAQLAVLGLAGDPGFLRAADLAAAVTEVAGSQQTLVDAVRGLSVLELYMLVAVVRLQRRGGAGGASFERAFAEYSSLQRLHRTADAYGRAAALRAFERLLGAALLEHPGGRTERGALREFAPVEARAAHQEIEAGLARHASCPPLLKAWLAHEVVHQSAPNDDD</sequence>
<proteinExistence type="inferred from homology"/>
<evidence type="ECO:0000259" key="8">
    <source>
        <dbReference type="SMART" id="SM00382"/>
    </source>
</evidence>
<keyword evidence="6" id="KW-0539">Nucleus</keyword>
<evidence type="ECO:0000256" key="2">
    <source>
        <dbReference type="ARBA" id="ARBA00005334"/>
    </source>
</evidence>
<keyword evidence="5" id="KW-0238">DNA-binding</keyword>
<dbReference type="Gene3D" id="3.40.50.300">
    <property type="entry name" value="P-loop containing nucleotide triphosphate hydrolases"/>
    <property type="match status" value="1"/>
</dbReference>
<dbReference type="Pfam" id="PF13191">
    <property type="entry name" value="AAA_16"/>
    <property type="match status" value="1"/>
</dbReference>
<dbReference type="GO" id="GO:0006270">
    <property type="term" value="P:DNA replication initiation"/>
    <property type="evidence" value="ECO:0007669"/>
    <property type="project" value="TreeGrafter"/>
</dbReference>
<dbReference type="InterPro" id="IPR003593">
    <property type="entry name" value="AAA+_ATPase"/>
</dbReference>
<dbReference type="PANTHER" id="PTHR12087:SF0">
    <property type="entry name" value="ORIGIN RECOGNITION COMPLEX SUBUNIT 4"/>
    <property type="match status" value="1"/>
</dbReference>
<keyword evidence="10" id="KW-1185">Reference proteome</keyword>
<organism evidence="9 10">
    <name type="scientific">Elliptochloris bilobata</name>
    <dbReference type="NCBI Taxonomy" id="381761"/>
    <lineage>
        <taxon>Eukaryota</taxon>
        <taxon>Viridiplantae</taxon>
        <taxon>Chlorophyta</taxon>
        <taxon>core chlorophytes</taxon>
        <taxon>Trebouxiophyceae</taxon>
        <taxon>Trebouxiophyceae incertae sedis</taxon>
        <taxon>Elliptochloris clade</taxon>
        <taxon>Elliptochloris</taxon>
    </lineage>
</organism>
<name>A0AAW1RAC0_9CHLO</name>
<feature type="region of interest" description="Disordered" evidence="7">
    <location>
        <begin position="48"/>
        <end position="71"/>
    </location>
</feature>
<evidence type="ECO:0000313" key="9">
    <source>
        <dbReference type="EMBL" id="KAK9830634.1"/>
    </source>
</evidence>
<evidence type="ECO:0000256" key="7">
    <source>
        <dbReference type="SAM" id="MobiDB-lite"/>
    </source>
</evidence>
<dbReference type="PANTHER" id="PTHR12087">
    <property type="entry name" value="ORIGIN RECOGNITION COMPLEX SUBUNIT 4"/>
    <property type="match status" value="1"/>
</dbReference>
<dbReference type="GO" id="GO:0003688">
    <property type="term" value="F:DNA replication origin binding"/>
    <property type="evidence" value="ECO:0007669"/>
    <property type="project" value="TreeGrafter"/>
</dbReference>
<dbReference type="SUPFAM" id="SSF52540">
    <property type="entry name" value="P-loop containing nucleoside triphosphate hydrolases"/>
    <property type="match status" value="1"/>
</dbReference>
<feature type="domain" description="AAA+ ATPase" evidence="8">
    <location>
        <begin position="165"/>
        <end position="328"/>
    </location>
</feature>
<evidence type="ECO:0000256" key="6">
    <source>
        <dbReference type="ARBA" id="ARBA00023242"/>
    </source>
</evidence>
<dbReference type="SMART" id="SM00382">
    <property type="entry name" value="AAA"/>
    <property type="match status" value="1"/>
</dbReference>
<feature type="region of interest" description="Disordered" evidence="7">
    <location>
        <begin position="1"/>
        <end position="35"/>
    </location>
</feature>
<dbReference type="GO" id="GO:0005664">
    <property type="term" value="C:nuclear origin of replication recognition complex"/>
    <property type="evidence" value="ECO:0007669"/>
    <property type="project" value="TreeGrafter"/>
</dbReference>
<dbReference type="AlphaFoldDB" id="A0AAW1RAC0"/>
<evidence type="ECO:0000313" key="10">
    <source>
        <dbReference type="Proteomes" id="UP001445335"/>
    </source>
</evidence>
<evidence type="ECO:0000256" key="4">
    <source>
        <dbReference type="ARBA" id="ARBA00022705"/>
    </source>
</evidence>
<dbReference type="CDD" id="cd00009">
    <property type="entry name" value="AAA"/>
    <property type="match status" value="1"/>
</dbReference>
<comment type="similarity">
    <text evidence="2">Belongs to the ORC4 family.</text>
</comment>
<dbReference type="InterPro" id="IPR016527">
    <property type="entry name" value="ORC4"/>
</dbReference>
<gene>
    <name evidence="9" type="ORF">WJX81_007243</name>
</gene>